<accession>A0A937LZ42</accession>
<sequence>MKLLKADNYQTWFIEEAGQGVLIDPWLSMQLQPDSSIFIQRKRNQASLLSDEDYKKVQAIIITAPFEDHLHAESIKSFPKSVKIYTSELIKKHLYRQGIAHNVHTINAEGVDIGSINFKALPTGFPYHPATFALLIEDSKGNRIFHEGHIVRFKYLMKNNIKADVAILTAEEVKLFGFLRLGMDYKRTLKACNILGAKELFITGSNPEKTTGFISKFLSIRSLEREKIQAKISVHHQAGNSINLD</sequence>
<gene>
    <name evidence="1" type="ORF">ISR29_02930</name>
</gene>
<evidence type="ECO:0000313" key="2">
    <source>
        <dbReference type="Proteomes" id="UP000705230"/>
    </source>
</evidence>
<dbReference type="Pfam" id="PF13483">
    <property type="entry name" value="Lactamase_B_3"/>
    <property type="match status" value="1"/>
</dbReference>
<dbReference type="SUPFAM" id="SSF56281">
    <property type="entry name" value="Metallo-hydrolase/oxidoreductase"/>
    <property type="match status" value="1"/>
</dbReference>
<dbReference type="PANTHER" id="PTHR36142">
    <property type="entry name" value="METALLO-HYDROLASE/OXIDOREDUCTASE SUPERFAMILY PROTEIN"/>
    <property type="match status" value="1"/>
</dbReference>
<name>A0A937LZ42_9GAMM</name>
<dbReference type="PANTHER" id="PTHR36142:SF2">
    <property type="entry name" value="METALLO-HYDROLASE_OXIDOREDUCTASE SUPERFAMILY PROTEIN"/>
    <property type="match status" value="1"/>
</dbReference>
<dbReference type="AlphaFoldDB" id="A0A937LZ42"/>
<dbReference type="InterPro" id="IPR036866">
    <property type="entry name" value="RibonucZ/Hydroxyglut_hydro"/>
</dbReference>
<dbReference type="EMBL" id="JADHSG010000003">
    <property type="protein sequence ID" value="MBL6903135.1"/>
    <property type="molecule type" value="Genomic_DNA"/>
</dbReference>
<dbReference type="Proteomes" id="UP000705230">
    <property type="component" value="Unassembled WGS sequence"/>
</dbReference>
<proteinExistence type="predicted"/>
<reference evidence="1" key="1">
    <citation type="submission" date="2020-10" db="EMBL/GenBank/DDBJ databases">
        <title>Microbiome of the Black Sea water column analyzed by genome centric metagenomics.</title>
        <authorList>
            <person name="Cabello-Yeves P.J."/>
            <person name="Callieri C."/>
            <person name="Picazo A."/>
            <person name="Mehrshad M."/>
            <person name="Haro-Moreno J.M."/>
            <person name="Roda-Garcia J."/>
            <person name="Dzembekova N."/>
            <person name="Slabakova V."/>
            <person name="Slabakova N."/>
            <person name="Moncheva S."/>
            <person name="Rodriguez-Valera F."/>
        </authorList>
    </citation>
    <scope>NUCLEOTIDE SEQUENCE</scope>
    <source>
        <strain evidence="1">BS30m-G43</strain>
    </source>
</reference>
<organism evidence="1 2">
    <name type="scientific">SAR86 cluster bacterium</name>
    <dbReference type="NCBI Taxonomy" id="2030880"/>
    <lineage>
        <taxon>Bacteria</taxon>
        <taxon>Pseudomonadati</taxon>
        <taxon>Pseudomonadota</taxon>
        <taxon>Gammaproteobacteria</taxon>
        <taxon>SAR86 cluster</taxon>
    </lineage>
</organism>
<evidence type="ECO:0000313" key="1">
    <source>
        <dbReference type="EMBL" id="MBL6903135.1"/>
    </source>
</evidence>
<comment type="caution">
    <text evidence="1">The sequence shown here is derived from an EMBL/GenBank/DDBJ whole genome shotgun (WGS) entry which is preliminary data.</text>
</comment>
<protein>
    <submittedName>
        <fullName evidence="1">MBL fold metallo-hydrolase</fullName>
    </submittedName>
</protein>
<dbReference type="Gene3D" id="3.60.15.10">
    <property type="entry name" value="Ribonuclease Z/Hydroxyacylglutathione hydrolase-like"/>
    <property type="match status" value="1"/>
</dbReference>